<dbReference type="AlphaFoldDB" id="A0A9Q0JE80"/>
<proteinExistence type="predicted"/>
<accession>A0A9Q0JE80</accession>
<gene>
    <name evidence="4" type="ORF">Tsubulata_041382</name>
</gene>
<dbReference type="EMBL" id="JAKUCV010003692">
    <property type="protein sequence ID" value="KAJ4837992.1"/>
    <property type="molecule type" value="Genomic_DNA"/>
</dbReference>
<feature type="chain" id="PRO_5040291826" description="tRNA ligase phosphodiesterase domain-containing protein" evidence="2">
    <location>
        <begin position="21"/>
        <end position="1264"/>
    </location>
</feature>
<evidence type="ECO:0000313" key="4">
    <source>
        <dbReference type="EMBL" id="KAJ4837992.1"/>
    </source>
</evidence>
<feature type="domain" description="tRNA ligase phosphodiesterase" evidence="3">
    <location>
        <begin position="1104"/>
        <end position="1247"/>
    </location>
</feature>
<keyword evidence="2" id="KW-0732">Signal</keyword>
<sequence>MYHFWRAITISIWGIATYQASPALPQHRLSRVNRNPTQQQQQLMKKILPARSLTLLPFSPSPPPLPSLFLSLPSPSPSATILLNLARSFHFSSTFPPRFTTRHLIMPQRKKGGHSVEQRWKPKANSGSHQPSSSASAAPVASVPASSVEAVTNRLGGLTVGENGAQAHNVIWRPKAAYGTVTGGTATADAENGSASSAVAPSQASGVGLSKMFKGNLLENFTVDNSTYTEAQIRATFYPKFENEKSDQEVRLRMIEMVSKGLATLEVSLKHSGSLFMYAGHTGGAYAKNSFGNVYTAVGVFVLGRMFREAWGTAAGKKQVEFNDFLERNRMCISMELVTAVLGDHGQRPRDDYGQWIPGGHFDSFALLLPDIGVEPLYESYPFCVAVVVTAVTELGNGKPKFYSTPEVIAFCRKWRLPTNHIWLFSSRKSVTSFFAAFDALCEEGTATTVCRALDEVADISVPGSKDHIKVQGEILEGLVARVVGHESSKHMEDVLREYPLPPIDGADLDLGPSLREICAANRSDEKQQIKALLQATGSSFCPDFADWFGVESGDTHSRTADKSVVSKFLQAQPADFSTTKLQLPTVAYGLQFSLKKRRNRLLDSKQNKAGNEHGKTEWEERGTDSSYERKTLESFFQVLPHNPGLWPLYRGFFVDINLFKANKEKAAEIAKNNCSLGANVDDSNGISSKDGLADDDANLMIKLKFLTYKLRTFLIRNGLSYLFKDGPSAYKAYYLRQMKIWGTSAGKQRELSKMLDEWAVYIRRKYGKRQLSSATYLSEAEPFLEQYASRSPENQALIGSAGSLVRAEDFLAIIEGGRDEEGDLETEREMAPPSPSSPIKDDFQSQRGLIVFFPGIPGCAKSALCKELLNVPGGLGDERPVHSLMGDLVKGRYWQKVADERRRKPYSIMLADKNAPNEEVWRQIEDMCRSTHASAVPVIPDSEGASSNPFSLDALAVFMFRVLQRVNHPGNLDKASPNAGYVLLMFYHLYDGKSRAEFESELTERFGSLVKMPLLKPDRSPLPESVQSVLEEGINLYQLHTSRHGRLESTKGTYKMEWTQWEKKLREILFSHAEYLNAIQVPFEDAVKQVLEQLQKVARGEYIPPSTEKRKLGTIVFAAVSLPVTEISGFLDKLAQNNLEVEKFFKDKDIQQTLKRAHVTLAHKRSHGVAAVASYGIFLHQKVPVKFASLLFADKMAALEAELGSVDGEKVESKNEWPHVTIWTGEGIAPKEANRLPQLIQEGKATRVEIDPPITIDGTLEFY</sequence>
<evidence type="ECO:0000256" key="1">
    <source>
        <dbReference type="SAM" id="MobiDB-lite"/>
    </source>
</evidence>
<dbReference type="GO" id="GO:0006388">
    <property type="term" value="P:tRNA splicing, via endonucleolytic cleavage and ligation"/>
    <property type="evidence" value="ECO:0007669"/>
    <property type="project" value="InterPro"/>
</dbReference>
<organism evidence="4 5">
    <name type="scientific">Turnera subulata</name>
    <dbReference type="NCBI Taxonomy" id="218843"/>
    <lineage>
        <taxon>Eukaryota</taxon>
        <taxon>Viridiplantae</taxon>
        <taxon>Streptophyta</taxon>
        <taxon>Embryophyta</taxon>
        <taxon>Tracheophyta</taxon>
        <taxon>Spermatophyta</taxon>
        <taxon>Magnoliopsida</taxon>
        <taxon>eudicotyledons</taxon>
        <taxon>Gunneridae</taxon>
        <taxon>Pentapetalae</taxon>
        <taxon>rosids</taxon>
        <taxon>fabids</taxon>
        <taxon>Malpighiales</taxon>
        <taxon>Passifloraceae</taxon>
        <taxon>Turnera</taxon>
    </lineage>
</organism>
<feature type="region of interest" description="Disordered" evidence="1">
    <location>
        <begin position="822"/>
        <end position="841"/>
    </location>
</feature>
<dbReference type="GO" id="GO:0005524">
    <property type="term" value="F:ATP binding"/>
    <property type="evidence" value="ECO:0007669"/>
    <property type="project" value="InterPro"/>
</dbReference>
<evidence type="ECO:0000256" key="2">
    <source>
        <dbReference type="SAM" id="SignalP"/>
    </source>
</evidence>
<dbReference type="InterPro" id="IPR015965">
    <property type="entry name" value="tRNA_lig_PDEase"/>
</dbReference>
<reference evidence="4" key="1">
    <citation type="submission" date="2022-02" db="EMBL/GenBank/DDBJ databases">
        <authorList>
            <person name="Henning P.M."/>
            <person name="McCubbin A.G."/>
            <person name="Shore J.S."/>
        </authorList>
    </citation>
    <scope>NUCLEOTIDE SEQUENCE</scope>
    <source>
        <strain evidence="4">F60SS</strain>
        <tissue evidence="4">Leaves</tissue>
    </source>
</reference>
<dbReference type="InterPro" id="IPR038837">
    <property type="entry name" value="tRNA_ligase_1"/>
</dbReference>
<protein>
    <recommendedName>
        <fullName evidence="3">tRNA ligase phosphodiesterase domain-containing protein</fullName>
    </recommendedName>
</protein>
<dbReference type="PANTHER" id="PTHR35460">
    <property type="entry name" value="TRNA LIGASE 1"/>
    <property type="match status" value="1"/>
</dbReference>
<feature type="compositionally biased region" description="Low complexity" evidence="1">
    <location>
        <begin position="131"/>
        <end position="141"/>
    </location>
</feature>
<dbReference type="OrthoDB" id="1912039at2759"/>
<evidence type="ECO:0000259" key="3">
    <source>
        <dbReference type="Pfam" id="PF08302"/>
    </source>
</evidence>
<name>A0A9Q0JE80_9ROSI</name>
<feature type="signal peptide" evidence="2">
    <location>
        <begin position="1"/>
        <end position="20"/>
    </location>
</feature>
<dbReference type="Proteomes" id="UP001141552">
    <property type="component" value="Unassembled WGS sequence"/>
</dbReference>
<feature type="region of interest" description="Disordered" evidence="1">
    <location>
        <begin position="604"/>
        <end position="624"/>
    </location>
</feature>
<reference evidence="4" key="2">
    <citation type="journal article" date="2023" name="Plants (Basel)">
        <title>Annotation of the Turnera subulata (Passifloraceae) Draft Genome Reveals the S-Locus Evolved after the Divergence of Turneroideae from Passifloroideae in a Stepwise Manner.</title>
        <authorList>
            <person name="Henning P.M."/>
            <person name="Roalson E.H."/>
            <person name="Mir W."/>
            <person name="McCubbin A.G."/>
            <person name="Shore J.S."/>
        </authorList>
    </citation>
    <scope>NUCLEOTIDE SEQUENCE</scope>
    <source>
        <strain evidence="4">F60SS</strain>
    </source>
</reference>
<comment type="caution">
    <text evidence="4">The sequence shown here is derived from an EMBL/GenBank/DDBJ whole genome shotgun (WGS) entry which is preliminary data.</text>
</comment>
<keyword evidence="5" id="KW-1185">Reference proteome</keyword>
<dbReference type="PANTHER" id="PTHR35460:SF1">
    <property type="entry name" value="TRNA LIGASE 1"/>
    <property type="match status" value="1"/>
</dbReference>
<feature type="region of interest" description="Disordered" evidence="1">
    <location>
        <begin position="107"/>
        <end position="141"/>
    </location>
</feature>
<dbReference type="Pfam" id="PF08302">
    <property type="entry name" value="tRNA_lig_CPD"/>
    <property type="match status" value="1"/>
</dbReference>
<dbReference type="GO" id="GO:0003972">
    <property type="term" value="F:RNA ligase (ATP) activity"/>
    <property type="evidence" value="ECO:0007669"/>
    <property type="project" value="InterPro"/>
</dbReference>
<evidence type="ECO:0000313" key="5">
    <source>
        <dbReference type="Proteomes" id="UP001141552"/>
    </source>
</evidence>